<dbReference type="EMBL" id="KZ308165">
    <property type="protein sequence ID" value="KAG8223550.1"/>
    <property type="molecule type" value="Genomic_DNA"/>
</dbReference>
<dbReference type="InterPro" id="IPR001304">
    <property type="entry name" value="C-type_lectin-like"/>
</dbReference>
<comment type="caution">
    <text evidence="2">The sequence shown here is derived from an EMBL/GenBank/DDBJ whole genome shotgun (WGS) entry which is preliminary data.</text>
</comment>
<name>A0A8K0NSZ8_LADFU</name>
<dbReference type="SMART" id="SM00034">
    <property type="entry name" value="CLECT"/>
    <property type="match status" value="1"/>
</dbReference>
<dbReference type="AlphaFoldDB" id="A0A8K0NSZ8"/>
<reference evidence="2" key="1">
    <citation type="submission" date="2013-04" db="EMBL/GenBank/DDBJ databases">
        <authorList>
            <person name="Qu J."/>
            <person name="Murali S.C."/>
            <person name="Bandaranaike D."/>
            <person name="Bellair M."/>
            <person name="Blankenburg K."/>
            <person name="Chao H."/>
            <person name="Dinh H."/>
            <person name="Doddapaneni H."/>
            <person name="Downs B."/>
            <person name="Dugan-Rocha S."/>
            <person name="Elkadiri S."/>
            <person name="Gnanaolivu R.D."/>
            <person name="Hernandez B."/>
            <person name="Javaid M."/>
            <person name="Jayaseelan J.C."/>
            <person name="Lee S."/>
            <person name="Li M."/>
            <person name="Ming W."/>
            <person name="Munidasa M."/>
            <person name="Muniz J."/>
            <person name="Nguyen L."/>
            <person name="Ongeri F."/>
            <person name="Osuji N."/>
            <person name="Pu L.-L."/>
            <person name="Puazo M."/>
            <person name="Qu C."/>
            <person name="Quiroz J."/>
            <person name="Raj R."/>
            <person name="Weissenberger G."/>
            <person name="Xin Y."/>
            <person name="Zou X."/>
            <person name="Han Y."/>
            <person name="Richards S."/>
            <person name="Worley K."/>
            <person name="Muzny D."/>
            <person name="Gibbs R."/>
        </authorList>
    </citation>
    <scope>NUCLEOTIDE SEQUENCE</scope>
    <source>
        <strain evidence="2">Sampled in the wild</strain>
    </source>
</reference>
<gene>
    <name evidence="2" type="ORF">J437_LFUL004424</name>
</gene>
<dbReference type="InterPro" id="IPR050111">
    <property type="entry name" value="C-type_lectin/snaclec_domain"/>
</dbReference>
<sequence>MFPGIGYYKFHWNSSTIFLEALSKCRDEGGHLIIINSEEEAGVVRHLFSSHKPEKLLAYAGFFDPAMGQHFVTIFGQPLNETGYQKWGRHQPNGRENESCGYVYEDGTIGDVVCSSPLPFMCEYDLSWNVD</sequence>
<dbReference type="InterPro" id="IPR016186">
    <property type="entry name" value="C-type_lectin-like/link_sf"/>
</dbReference>
<dbReference type="InterPro" id="IPR016187">
    <property type="entry name" value="CTDL_fold"/>
</dbReference>
<dbReference type="PROSITE" id="PS50041">
    <property type="entry name" value="C_TYPE_LECTIN_2"/>
    <property type="match status" value="1"/>
</dbReference>
<dbReference type="PANTHER" id="PTHR22803">
    <property type="entry name" value="MANNOSE, PHOSPHOLIPASE, LECTIN RECEPTOR RELATED"/>
    <property type="match status" value="1"/>
</dbReference>
<evidence type="ECO:0000313" key="3">
    <source>
        <dbReference type="Proteomes" id="UP000792457"/>
    </source>
</evidence>
<reference evidence="2" key="2">
    <citation type="submission" date="2017-10" db="EMBL/GenBank/DDBJ databases">
        <title>Ladona fulva Genome sequencing and assembly.</title>
        <authorList>
            <person name="Murali S."/>
            <person name="Richards S."/>
            <person name="Bandaranaike D."/>
            <person name="Bellair M."/>
            <person name="Blankenburg K."/>
            <person name="Chao H."/>
            <person name="Dinh H."/>
            <person name="Doddapaneni H."/>
            <person name="Dugan-Rocha S."/>
            <person name="Elkadiri S."/>
            <person name="Gnanaolivu R."/>
            <person name="Hernandez B."/>
            <person name="Skinner E."/>
            <person name="Javaid M."/>
            <person name="Lee S."/>
            <person name="Li M."/>
            <person name="Ming W."/>
            <person name="Munidasa M."/>
            <person name="Muniz J."/>
            <person name="Nguyen L."/>
            <person name="Hughes D."/>
            <person name="Osuji N."/>
            <person name="Pu L.-L."/>
            <person name="Puazo M."/>
            <person name="Qu C."/>
            <person name="Quiroz J."/>
            <person name="Raj R."/>
            <person name="Weissenberger G."/>
            <person name="Xin Y."/>
            <person name="Zou X."/>
            <person name="Han Y."/>
            <person name="Worley K."/>
            <person name="Muzny D."/>
            <person name="Gibbs R."/>
        </authorList>
    </citation>
    <scope>NUCLEOTIDE SEQUENCE</scope>
    <source>
        <strain evidence="2">Sampled in the wild</strain>
    </source>
</reference>
<evidence type="ECO:0000313" key="2">
    <source>
        <dbReference type="EMBL" id="KAG8223550.1"/>
    </source>
</evidence>
<protein>
    <recommendedName>
        <fullName evidence="1">C-type lectin domain-containing protein</fullName>
    </recommendedName>
</protein>
<dbReference type="SUPFAM" id="SSF56436">
    <property type="entry name" value="C-type lectin-like"/>
    <property type="match status" value="1"/>
</dbReference>
<dbReference type="Proteomes" id="UP000792457">
    <property type="component" value="Unassembled WGS sequence"/>
</dbReference>
<dbReference type="OrthoDB" id="7357196at2759"/>
<feature type="domain" description="C-type lectin" evidence="1">
    <location>
        <begin position="8"/>
        <end position="123"/>
    </location>
</feature>
<dbReference type="Pfam" id="PF00059">
    <property type="entry name" value="Lectin_C"/>
    <property type="match status" value="1"/>
</dbReference>
<dbReference type="CDD" id="cd00037">
    <property type="entry name" value="CLECT"/>
    <property type="match status" value="1"/>
</dbReference>
<keyword evidence="3" id="KW-1185">Reference proteome</keyword>
<proteinExistence type="predicted"/>
<evidence type="ECO:0000259" key="1">
    <source>
        <dbReference type="PROSITE" id="PS50041"/>
    </source>
</evidence>
<organism evidence="2 3">
    <name type="scientific">Ladona fulva</name>
    <name type="common">Scarce chaser dragonfly</name>
    <name type="synonym">Libellula fulva</name>
    <dbReference type="NCBI Taxonomy" id="123851"/>
    <lineage>
        <taxon>Eukaryota</taxon>
        <taxon>Metazoa</taxon>
        <taxon>Ecdysozoa</taxon>
        <taxon>Arthropoda</taxon>
        <taxon>Hexapoda</taxon>
        <taxon>Insecta</taxon>
        <taxon>Pterygota</taxon>
        <taxon>Palaeoptera</taxon>
        <taxon>Odonata</taxon>
        <taxon>Epiprocta</taxon>
        <taxon>Anisoptera</taxon>
        <taxon>Libelluloidea</taxon>
        <taxon>Libellulidae</taxon>
        <taxon>Ladona</taxon>
    </lineage>
</organism>
<dbReference type="Gene3D" id="3.10.100.10">
    <property type="entry name" value="Mannose-Binding Protein A, subunit A"/>
    <property type="match status" value="1"/>
</dbReference>
<accession>A0A8K0NSZ8</accession>